<feature type="region of interest" description="Disordered" evidence="5">
    <location>
        <begin position="171"/>
        <end position="191"/>
    </location>
</feature>
<protein>
    <submittedName>
        <fullName evidence="7">Colicin V production protein</fullName>
    </submittedName>
</protein>
<name>A0AA86GR35_9SPHN</name>
<evidence type="ECO:0000256" key="3">
    <source>
        <dbReference type="ARBA" id="ARBA00022989"/>
    </source>
</evidence>
<evidence type="ECO:0000256" key="5">
    <source>
        <dbReference type="SAM" id="MobiDB-lite"/>
    </source>
</evidence>
<dbReference type="Proteomes" id="UP000058599">
    <property type="component" value="Chromosome"/>
</dbReference>
<reference evidence="7 8" key="1">
    <citation type="journal article" date="2016" name="BMC Genomics">
        <title>Genomic analysis of the nitrate-respiring Sphingopyxis granuli (formerly Sphingomonas macrogoltabida) strain TFA.</title>
        <authorList>
            <person name="Garcia-Romero I."/>
            <person name="Perez-Pulido A.J."/>
            <person name="Gonzalez-Flores Y.E."/>
            <person name="Reyes-Ramirez F."/>
            <person name="Santero E."/>
            <person name="Floriano B."/>
        </authorList>
    </citation>
    <scope>NUCLEOTIDE SEQUENCE [LARGE SCALE GENOMIC DNA]</scope>
    <source>
        <strain evidence="7 8">TFA</strain>
    </source>
</reference>
<keyword evidence="2 6" id="KW-0812">Transmembrane</keyword>
<evidence type="ECO:0000313" key="8">
    <source>
        <dbReference type="Proteomes" id="UP000058599"/>
    </source>
</evidence>
<feature type="transmembrane region" description="Helical" evidence="6">
    <location>
        <begin position="65"/>
        <end position="83"/>
    </location>
</feature>
<dbReference type="KEGG" id="sgi:SGRAN_3641"/>
<dbReference type="EMBL" id="CP012199">
    <property type="protein sequence ID" value="AMG75980.1"/>
    <property type="molecule type" value="Genomic_DNA"/>
</dbReference>
<evidence type="ECO:0000256" key="1">
    <source>
        <dbReference type="ARBA" id="ARBA00004141"/>
    </source>
</evidence>
<sequence length="191" mass="19539">MANLTALDIIVLTLVGGGAVLGFSRGLVQEVTSLLAWVLAFLAVRFFHATLTGLLGAYISAPGGAAMLSFVLLFGGVFAVTKWGSRAMGQRSRASLVGGFDRGLGAGFGAVKGLLLATLLFMAATLLYDVGYGNAARPGWMTESRTYPALSATSAALSKVIADRRADARAAAVPDAAEQDAAAQGGADRAR</sequence>
<dbReference type="PANTHER" id="PTHR36926:SF1">
    <property type="entry name" value="COLICIN V PRODUCTION PROTEIN"/>
    <property type="match status" value="1"/>
</dbReference>
<feature type="transmembrane region" description="Helical" evidence="6">
    <location>
        <begin position="6"/>
        <end position="23"/>
    </location>
</feature>
<evidence type="ECO:0000256" key="2">
    <source>
        <dbReference type="ARBA" id="ARBA00022692"/>
    </source>
</evidence>
<accession>A0AA86GR35</accession>
<dbReference type="GO" id="GO:0009403">
    <property type="term" value="P:toxin biosynthetic process"/>
    <property type="evidence" value="ECO:0007669"/>
    <property type="project" value="InterPro"/>
</dbReference>
<keyword evidence="8" id="KW-1185">Reference proteome</keyword>
<keyword evidence="4 6" id="KW-0472">Membrane</keyword>
<keyword evidence="3 6" id="KW-1133">Transmembrane helix</keyword>
<dbReference type="PANTHER" id="PTHR36926">
    <property type="entry name" value="COLICIN V PRODUCTION PROTEIN"/>
    <property type="match status" value="1"/>
</dbReference>
<feature type="transmembrane region" description="Helical" evidence="6">
    <location>
        <begin position="104"/>
        <end position="128"/>
    </location>
</feature>
<dbReference type="GO" id="GO:0016020">
    <property type="term" value="C:membrane"/>
    <property type="evidence" value="ECO:0007669"/>
    <property type="project" value="UniProtKB-SubCell"/>
</dbReference>
<organism evidence="7 8">
    <name type="scientific">Sphingopyxis granuli</name>
    <dbReference type="NCBI Taxonomy" id="267128"/>
    <lineage>
        <taxon>Bacteria</taxon>
        <taxon>Pseudomonadati</taxon>
        <taxon>Pseudomonadota</taxon>
        <taxon>Alphaproteobacteria</taxon>
        <taxon>Sphingomonadales</taxon>
        <taxon>Sphingomonadaceae</taxon>
        <taxon>Sphingopyxis</taxon>
    </lineage>
</organism>
<evidence type="ECO:0000256" key="4">
    <source>
        <dbReference type="ARBA" id="ARBA00023136"/>
    </source>
</evidence>
<dbReference type="RefSeq" id="WP_067186012.1">
    <property type="nucleotide sequence ID" value="NZ_CP012199.1"/>
</dbReference>
<dbReference type="Pfam" id="PF02674">
    <property type="entry name" value="Colicin_V"/>
    <property type="match status" value="1"/>
</dbReference>
<comment type="subcellular location">
    <subcellularLocation>
        <location evidence="1">Membrane</location>
        <topology evidence="1">Multi-pass membrane protein</topology>
    </subcellularLocation>
</comment>
<dbReference type="AlphaFoldDB" id="A0AA86GR35"/>
<dbReference type="InterPro" id="IPR003825">
    <property type="entry name" value="Colicin-V_CvpA"/>
</dbReference>
<dbReference type="InterPro" id="IPR052719">
    <property type="entry name" value="CvpA-like"/>
</dbReference>
<evidence type="ECO:0000313" key="7">
    <source>
        <dbReference type="EMBL" id="AMG75980.1"/>
    </source>
</evidence>
<feature type="transmembrane region" description="Helical" evidence="6">
    <location>
        <begin position="35"/>
        <end position="59"/>
    </location>
</feature>
<gene>
    <name evidence="7" type="primary">cvpA</name>
    <name evidence="7" type="ORF">SGRAN_3641</name>
</gene>
<proteinExistence type="predicted"/>
<evidence type="ECO:0000256" key="6">
    <source>
        <dbReference type="SAM" id="Phobius"/>
    </source>
</evidence>